<protein>
    <recommendedName>
        <fullName evidence="4">Monoacylglycerol lipase</fullName>
        <ecNumber evidence="3">3.1.1.23</ecNumber>
    </recommendedName>
</protein>
<evidence type="ECO:0000256" key="4">
    <source>
        <dbReference type="ARBA" id="ARBA00071261"/>
    </source>
</evidence>
<dbReference type="AlphaFoldDB" id="B0SQ77"/>
<dbReference type="EC" id="3.1.1.23" evidence="3"/>
<dbReference type="EMBL" id="CP000786">
    <property type="protein sequence ID" value="ABZ99229.1"/>
    <property type="molecule type" value="Genomic_DNA"/>
</dbReference>
<keyword evidence="7" id="KW-1185">Reference proteome</keyword>
<dbReference type="GO" id="GO:0047372">
    <property type="term" value="F:monoacylglycerol lipase activity"/>
    <property type="evidence" value="ECO:0007669"/>
    <property type="project" value="UniProtKB-EC"/>
</dbReference>
<dbReference type="Proteomes" id="UP000001847">
    <property type="component" value="Chromosome I"/>
</dbReference>
<evidence type="ECO:0000313" key="6">
    <source>
        <dbReference type="EMBL" id="ABZ99229.1"/>
    </source>
</evidence>
<proteinExistence type="inferred from homology"/>
<dbReference type="Gene3D" id="3.40.50.1820">
    <property type="entry name" value="alpha/beta hydrolase"/>
    <property type="match status" value="1"/>
</dbReference>
<keyword evidence="6" id="KW-0378">Hydrolase</keyword>
<dbReference type="Pfam" id="PF12146">
    <property type="entry name" value="Hydrolase_4"/>
    <property type="match status" value="1"/>
</dbReference>
<evidence type="ECO:0000256" key="1">
    <source>
        <dbReference type="ARBA" id="ARBA00001613"/>
    </source>
</evidence>
<organism evidence="6 7">
    <name type="scientific">Leptospira biflexa serovar Patoc (strain Patoc 1 / ATCC 23582 / Paris)</name>
    <dbReference type="NCBI Taxonomy" id="456481"/>
    <lineage>
        <taxon>Bacteria</taxon>
        <taxon>Pseudomonadati</taxon>
        <taxon>Spirochaetota</taxon>
        <taxon>Spirochaetia</taxon>
        <taxon>Leptospirales</taxon>
        <taxon>Leptospiraceae</taxon>
        <taxon>Leptospira</taxon>
    </lineage>
</organism>
<dbReference type="FunFam" id="3.40.50.1820:FF:000117">
    <property type="entry name" value="Monoglyceride lipase, putative"/>
    <property type="match status" value="1"/>
</dbReference>
<dbReference type="InterPro" id="IPR051044">
    <property type="entry name" value="MAG_DAG_Lipase"/>
</dbReference>
<evidence type="ECO:0000256" key="3">
    <source>
        <dbReference type="ARBA" id="ARBA00013254"/>
    </source>
</evidence>
<gene>
    <name evidence="6" type="ordered locus">LEPBI_I3164</name>
</gene>
<dbReference type="PRINTS" id="PR00111">
    <property type="entry name" value="ABHYDROLASE"/>
</dbReference>
<dbReference type="InterPro" id="IPR000073">
    <property type="entry name" value="AB_hydrolase_1"/>
</dbReference>
<dbReference type="HOGENOM" id="CLU_026209_7_2_12"/>
<sequence>MTSMSNWEQAYSRVESTFQNKDGGKIYYQIYRPKSGVKRVLVVHHGIGEHGGRYNFLLEAMAERNYAIYLIDCRGHGKSDGRRGVITHFSDFFADLKQLIDIAKQNEGVSKVTLLGHSMGAAITFLYTATDNYQNDLDAYICSALPIKVKTDLVMDIKKAAGGFLAKALPTLTIPTGLNVNLISRDKSVVDAYVKDPLVHGNVCAYLGDYLLNCYTLALESAEKIKVPIYMFHGKEDQIALPEGTNDAFERVASKDKTKRLFDELYHETMNELPKDRAVVLNELVAWIDKH</sequence>
<evidence type="ECO:0000259" key="5">
    <source>
        <dbReference type="Pfam" id="PF12146"/>
    </source>
</evidence>
<feature type="domain" description="Serine aminopeptidase S33" evidence="5">
    <location>
        <begin position="37"/>
        <end position="273"/>
    </location>
</feature>
<dbReference type="SUPFAM" id="SSF53474">
    <property type="entry name" value="alpha/beta-Hydrolases"/>
    <property type="match status" value="1"/>
</dbReference>
<name>B0SQ77_LEPBP</name>
<reference evidence="6 7" key="1">
    <citation type="journal article" date="2008" name="PLoS ONE">
        <title>Genome sequence of the saprophyte Leptospira biflexa provides insights into the evolution of Leptospira and the pathogenesis of leptospirosis.</title>
        <authorList>
            <person name="Picardeau M."/>
            <person name="Bulach D.M."/>
            <person name="Bouchier C."/>
            <person name="Zuerner R.L."/>
            <person name="Zidane N."/>
            <person name="Wilson P.J."/>
            <person name="Creno S."/>
            <person name="Kuczek E.S."/>
            <person name="Bommezzadri S."/>
            <person name="Davis J.C."/>
            <person name="McGrath A."/>
            <person name="Johnson M.J."/>
            <person name="Boursaux-Eude C."/>
            <person name="Seemann T."/>
            <person name="Rouy Z."/>
            <person name="Coppel R.L."/>
            <person name="Rood J.I."/>
            <person name="Lajus A."/>
            <person name="Davies J.K."/>
            <person name="Medigue C."/>
            <person name="Adler B."/>
        </authorList>
    </citation>
    <scope>NUCLEOTIDE SEQUENCE [LARGE SCALE GENOMIC DNA]</scope>
    <source>
        <strain evidence="7">Patoc 1 / ATCC 23582 / Paris</strain>
    </source>
</reference>
<evidence type="ECO:0000256" key="2">
    <source>
        <dbReference type="ARBA" id="ARBA00008645"/>
    </source>
</evidence>
<dbReference type="InterPro" id="IPR022742">
    <property type="entry name" value="Hydrolase_4"/>
</dbReference>
<comment type="similarity">
    <text evidence="2">Belongs to the AB hydrolase superfamily.</text>
</comment>
<dbReference type="STRING" id="456481.LEPBI_I3164"/>
<accession>B0SQ77</accession>
<comment type="catalytic activity">
    <reaction evidence="1">
        <text>Hydrolyzes glycerol monoesters of long-chain fatty acids.</text>
        <dbReference type="EC" id="3.1.1.23"/>
    </reaction>
</comment>
<evidence type="ECO:0000313" key="7">
    <source>
        <dbReference type="Proteomes" id="UP000001847"/>
    </source>
</evidence>
<dbReference type="KEGG" id="lbi:LEPBI_I3164"/>
<dbReference type="PANTHER" id="PTHR11614">
    <property type="entry name" value="PHOSPHOLIPASE-RELATED"/>
    <property type="match status" value="1"/>
</dbReference>
<dbReference type="InterPro" id="IPR029058">
    <property type="entry name" value="AB_hydrolase_fold"/>
</dbReference>